<feature type="domain" description="CMP/dCMP-type deaminase" evidence="11">
    <location>
        <begin position="3"/>
        <end position="130"/>
    </location>
</feature>
<comment type="similarity">
    <text evidence="2">Belongs to the cytidine and deoxycytidylate deaminase family. ADAT2 subfamily.</text>
</comment>
<dbReference type="EC" id="3.5.4.33" evidence="4"/>
<dbReference type="GO" id="GO:0002100">
    <property type="term" value="P:tRNA wobble adenosine to inosine editing"/>
    <property type="evidence" value="ECO:0007669"/>
    <property type="project" value="InterPro"/>
</dbReference>
<evidence type="ECO:0000256" key="10">
    <source>
        <dbReference type="ARBA" id="ARBA00048045"/>
    </source>
</evidence>
<evidence type="ECO:0000313" key="12">
    <source>
        <dbReference type="EMBL" id="VAY88736.1"/>
    </source>
</evidence>
<organism evidence="12">
    <name type="scientific">mine drainage metagenome</name>
    <dbReference type="NCBI Taxonomy" id="410659"/>
    <lineage>
        <taxon>unclassified sequences</taxon>
        <taxon>metagenomes</taxon>
        <taxon>ecological metagenomes</taxon>
    </lineage>
</organism>
<dbReference type="GO" id="GO:0008270">
    <property type="term" value="F:zinc ion binding"/>
    <property type="evidence" value="ECO:0007669"/>
    <property type="project" value="InterPro"/>
</dbReference>
<dbReference type="Gene3D" id="3.40.140.10">
    <property type="entry name" value="Cytidine Deaminase, domain 2"/>
    <property type="match status" value="1"/>
</dbReference>
<dbReference type="InterPro" id="IPR016192">
    <property type="entry name" value="APOBEC/CMP_deaminase_Zn-bd"/>
</dbReference>
<sequence length="151" mass="16318">MKDEDEAFMGEALNLAQQAAQAGEVPVGALLVQEGRILGYGHNSPLSACDPSAHAEMQAIRMAARTLNNYRLPECTLYVTLEPCCMCAGVIQHARLRRVVYGAADPKTGACGSVVDLFSDPRLNHHTQILGGVCTEASAELLRSFFRARRS</sequence>
<dbReference type="HAMAP" id="MF_00972">
    <property type="entry name" value="tRNA_aden_deaminase"/>
    <property type="match status" value="1"/>
</dbReference>
<comment type="cofactor">
    <cofactor evidence="1">
        <name>Zn(2+)</name>
        <dbReference type="ChEBI" id="CHEBI:29105"/>
    </cofactor>
</comment>
<accession>A0A3P3ZPD6</accession>
<dbReference type="Pfam" id="PF00383">
    <property type="entry name" value="dCMP_cyt_deam_1"/>
    <property type="match status" value="1"/>
</dbReference>
<evidence type="ECO:0000256" key="8">
    <source>
        <dbReference type="ARBA" id="ARBA00022801"/>
    </source>
</evidence>
<keyword evidence="7" id="KW-0479">Metal-binding</keyword>
<dbReference type="FunFam" id="3.40.140.10:FF:000005">
    <property type="entry name" value="tRNA-specific adenosine deaminase"/>
    <property type="match status" value="1"/>
</dbReference>
<evidence type="ECO:0000256" key="2">
    <source>
        <dbReference type="ARBA" id="ARBA00010669"/>
    </source>
</evidence>
<dbReference type="NCBIfam" id="NF008113">
    <property type="entry name" value="PRK10860.1"/>
    <property type="match status" value="1"/>
</dbReference>
<dbReference type="InterPro" id="IPR002125">
    <property type="entry name" value="CMP_dCMP_dom"/>
</dbReference>
<dbReference type="InterPro" id="IPR028883">
    <property type="entry name" value="tRNA_aden_deaminase"/>
</dbReference>
<evidence type="ECO:0000256" key="9">
    <source>
        <dbReference type="ARBA" id="ARBA00022833"/>
    </source>
</evidence>
<evidence type="ECO:0000256" key="5">
    <source>
        <dbReference type="ARBA" id="ARBA00019216"/>
    </source>
</evidence>
<dbReference type="InterPro" id="IPR016193">
    <property type="entry name" value="Cytidine_deaminase-like"/>
</dbReference>
<dbReference type="PANTHER" id="PTHR11079:SF202">
    <property type="entry name" value="TRNA-SPECIFIC ADENOSINE DEAMINASE"/>
    <property type="match status" value="1"/>
</dbReference>
<evidence type="ECO:0000256" key="3">
    <source>
        <dbReference type="ARBA" id="ARBA00011738"/>
    </source>
</evidence>
<keyword evidence="8 12" id="KW-0378">Hydrolase</keyword>
<evidence type="ECO:0000256" key="7">
    <source>
        <dbReference type="ARBA" id="ARBA00022723"/>
    </source>
</evidence>
<comment type="subunit">
    <text evidence="3">Homodimer.</text>
</comment>
<dbReference type="PROSITE" id="PS51747">
    <property type="entry name" value="CYT_DCMP_DEAMINASES_2"/>
    <property type="match status" value="1"/>
</dbReference>
<reference evidence="12" key="1">
    <citation type="submission" date="2018-10" db="EMBL/GenBank/DDBJ databases">
        <authorList>
            <person name="Plewniak F."/>
        </authorList>
    </citation>
    <scope>NUCLEOTIDE SEQUENCE</scope>
</reference>
<comment type="catalytic activity">
    <reaction evidence="10">
        <text>adenosine(34) in tRNA + H2O + H(+) = inosine(34) in tRNA + NH4(+)</text>
        <dbReference type="Rhea" id="RHEA:43168"/>
        <dbReference type="Rhea" id="RHEA-COMP:10373"/>
        <dbReference type="Rhea" id="RHEA-COMP:10374"/>
        <dbReference type="ChEBI" id="CHEBI:15377"/>
        <dbReference type="ChEBI" id="CHEBI:15378"/>
        <dbReference type="ChEBI" id="CHEBI:28938"/>
        <dbReference type="ChEBI" id="CHEBI:74411"/>
        <dbReference type="ChEBI" id="CHEBI:82852"/>
        <dbReference type="EC" id="3.5.4.33"/>
    </reaction>
</comment>
<dbReference type="GO" id="GO:0052717">
    <property type="term" value="F:tRNA-specific adenosine-34 deaminase activity"/>
    <property type="evidence" value="ECO:0007669"/>
    <property type="project" value="UniProtKB-EC"/>
</dbReference>
<dbReference type="PANTHER" id="PTHR11079">
    <property type="entry name" value="CYTOSINE DEAMINASE FAMILY MEMBER"/>
    <property type="match status" value="1"/>
</dbReference>
<keyword evidence="6" id="KW-0819">tRNA processing</keyword>
<evidence type="ECO:0000256" key="1">
    <source>
        <dbReference type="ARBA" id="ARBA00001947"/>
    </source>
</evidence>
<name>A0A3P3ZPD6_9ZZZZ</name>
<dbReference type="CDD" id="cd01285">
    <property type="entry name" value="nucleoside_deaminase"/>
    <property type="match status" value="1"/>
</dbReference>
<evidence type="ECO:0000259" key="11">
    <source>
        <dbReference type="PROSITE" id="PS51747"/>
    </source>
</evidence>
<keyword evidence="9" id="KW-0862">Zinc</keyword>
<evidence type="ECO:0000256" key="4">
    <source>
        <dbReference type="ARBA" id="ARBA00012740"/>
    </source>
</evidence>
<dbReference type="PROSITE" id="PS00903">
    <property type="entry name" value="CYT_DCMP_DEAMINASES_1"/>
    <property type="match status" value="1"/>
</dbReference>
<dbReference type="AlphaFoldDB" id="A0A3P3ZPD6"/>
<gene>
    <name evidence="12" type="primary">tadA</name>
    <name evidence="12" type="ORF">CARN8_380002</name>
</gene>
<evidence type="ECO:0000256" key="6">
    <source>
        <dbReference type="ARBA" id="ARBA00022694"/>
    </source>
</evidence>
<dbReference type="SUPFAM" id="SSF53927">
    <property type="entry name" value="Cytidine deaminase-like"/>
    <property type="match status" value="1"/>
</dbReference>
<dbReference type="EMBL" id="UOYP01000312">
    <property type="protein sequence ID" value="VAY88736.1"/>
    <property type="molecule type" value="Genomic_DNA"/>
</dbReference>
<protein>
    <recommendedName>
        <fullName evidence="5">tRNA-specific adenosine deaminase 2</fullName>
        <ecNumber evidence="4">3.5.4.33</ecNumber>
    </recommendedName>
</protein>
<proteinExistence type="inferred from homology"/>